<feature type="compositionally biased region" description="Basic and acidic residues" evidence="1">
    <location>
        <begin position="40"/>
        <end position="58"/>
    </location>
</feature>
<name>A0A7S3MET4_9STRA</name>
<reference evidence="2" key="1">
    <citation type="submission" date="2021-01" db="EMBL/GenBank/DDBJ databases">
        <authorList>
            <person name="Corre E."/>
            <person name="Pelletier E."/>
            <person name="Niang G."/>
            <person name="Scheremetjew M."/>
            <person name="Finn R."/>
            <person name="Kale V."/>
            <person name="Holt S."/>
            <person name="Cochrane G."/>
            <person name="Meng A."/>
            <person name="Brown T."/>
            <person name="Cohen L."/>
        </authorList>
    </citation>
    <scope>NUCLEOTIDE SEQUENCE</scope>
    <source>
        <strain evidence="2">CCAP 955/1</strain>
    </source>
</reference>
<evidence type="ECO:0000313" key="2">
    <source>
        <dbReference type="EMBL" id="CAE0298218.1"/>
    </source>
</evidence>
<organism evidence="2">
    <name type="scientific">Spumella elongata</name>
    <dbReference type="NCBI Taxonomy" id="89044"/>
    <lineage>
        <taxon>Eukaryota</taxon>
        <taxon>Sar</taxon>
        <taxon>Stramenopiles</taxon>
        <taxon>Ochrophyta</taxon>
        <taxon>Chrysophyceae</taxon>
        <taxon>Chromulinales</taxon>
        <taxon>Chromulinaceae</taxon>
        <taxon>Spumella</taxon>
    </lineage>
</organism>
<gene>
    <name evidence="2" type="ORF">SELO1098_LOCUS27072</name>
</gene>
<accession>A0A7S3MET4</accession>
<dbReference type="EMBL" id="HBIC01052849">
    <property type="protein sequence ID" value="CAE0298218.1"/>
    <property type="molecule type" value="Transcribed_RNA"/>
</dbReference>
<feature type="region of interest" description="Disordered" evidence="1">
    <location>
        <begin position="24"/>
        <end position="58"/>
    </location>
</feature>
<proteinExistence type="predicted"/>
<protein>
    <submittedName>
        <fullName evidence="2">Uncharacterized protein</fullName>
    </submittedName>
</protein>
<sequence length="296" mass="32853">MSTDLGNYMPSNYLGLPVREAGLEPGEIPHNKGSRKVVKAAKETKAQKRAREKEELQDRQKRFTAVVERQLEIKNGYLLKFPVGLANCLNSANFAGLKELTNSYLFHNCSVNLGFSQDAFFSSAGGDSLVNFFSLVNKFYPDRIMVVHTATAANNKLNASFFFKFTDCKFLYDAVASGPVDPIFRSLFPPARSVSLKRKMRLEGQPPEAIENMQSLVESNNDLVVYGSFHMQMEIQEITEKIIGLYIVGSFTSAHPAPTPAPEIPIQRTTSDDIDDLFGLGPDILNPPAAVPLRQK</sequence>
<evidence type="ECO:0000256" key="1">
    <source>
        <dbReference type="SAM" id="MobiDB-lite"/>
    </source>
</evidence>
<dbReference type="AlphaFoldDB" id="A0A7S3MET4"/>